<keyword evidence="8 16" id="KW-0963">Cytoplasm</keyword>
<sequence>MAVVRVALTKGRLEKESIKIFKSIGINSKELENKGRKIIFKSDDNTLEFILVKAKDVLTYVEHGAADMGIVGKDTILEETRDFYEVLDLKVGKCRFALASTPEFKLDGSYRRKKIATKYPNVARKYFVDRGEDVEIIRIEGSVEIAPILGLTDAVVDIVETGRTLKENGLIIVDEICDVSARMIVNKASMKMKKEHISSIIRRLEDYLNNYGEEALA</sequence>
<comment type="subunit">
    <text evidence="5 16">Heteromultimer composed of HisG and HisZ subunits.</text>
</comment>
<dbReference type="GO" id="GO:0003879">
    <property type="term" value="F:ATP phosphoribosyltransferase activity"/>
    <property type="evidence" value="ECO:0007669"/>
    <property type="project" value="UniProtKB-UniRule"/>
</dbReference>
<dbReference type="RefSeq" id="WP_095133170.1">
    <property type="nucleotide sequence ID" value="NZ_NIBG01000006.1"/>
</dbReference>
<evidence type="ECO:0000256" key="11">
    <source>
        <dbReference type="ARBA" id="ARBA00022679"/>
    </source>
</evidence>
<evidence type="ECO:0000256" key="15">
    <source>
        <dbReference type="ARBA" id="ARBA00024861"/>
    </source>
</evidence>
<dbReference type="FunFam" id="3.40.190.10:FF:000011">
    <property type="entry name" value="ATP phosphoribosyltransferase"/>
    <property type="match status" value="1"/>
</dbReference>
<evidence type="ECO:0000256" key="14">
    <source>
        <dbReference type="ARBA" id="ARBA00023102"/>
    </source>
</evidence>
<dbReference type="SUPFAM" id="SSF53850">
    <property type="entry name" value="Periplasmic binding protein-like II"/>
    <property type="match status" value="1"/>
</dbReference>
<evidence type="ECO:0000256" key="5">
    <source>
        <dbReference type="ARBA" id="ARBA00011496"/>
    </source>
</evidence>
<evidence type="ECO:0000256" key="2">
    <source>
        <dbReference type="ARBA" id="ARBA00004496"/>
    </source>
</evidence>
<organism evidence="18 19">
    <name type="scientific">Anaeromicrobium sediminis</name>
    <dbReference type="NCBI Taxonomy" id="1478221"/>
    <lineage>
        <taxon>Bacteria</taxon>
        <taxon>Bacillati</taxon>
        <taxon>Bacillota</taxon>
        <taxon>Clostridia</taxon>
        <taxon>Peptostreptococcales</taxon>
        <taxon>Thermotaleaceae</taxon>
        <taxon>Anaeromicrobium</taxon>
    </lineage>
</organism>
<name>A0A267MLC0_9FIRM</name>
<gene>
    <name evidence="16" type="primary">hisG</name>
    <name evidence="18" type="ORF">CCE28_09075</name>
</gene>
<evidence type="ECO:0000256" key="4">
    <source>
        <dbReference type="ARBA" id="ARBA00009489"/>
    </source>
</evidence>
<evidence type="ECO:0000256" key="12">
    <source>
        <dbReference type="ARBA" id="ARBA00022741"/>
    </source>
</evidence>
<dbReference type="EC" id="2.4.2.17" evidence="6 16"/>
<dbReference type="Proteomes" id="UP000216024">
    <property type="component" value="Unassembled WGS sequence"/>
</dbReference>
<protein>
    <recommendedName>
        <fullName evidence="7 16">ATP phosphoribosyltransferase</fullName>
        <shortName evidence="16">ATP-PRT</shortName>
        <shortName evidence="16">ATP-PRTase</shortName>
        <ecNumber evidence="6 16">2.4.2.17</ecNumber>
    </recommendedName>
</protein>
<dbReference type="UniPathway" id="UPA00031">
    <property type="reaction ID" value="UER00006"/>
</dbReference>
<dbReference type="InterPro" id="IPR013820">
    <property type="entry name" value="ATP_PRibTrfase_cat"/>
</dbReference>
<evidence type="ECO:0000256" key="7">
    <source>
        <dbReference type="ARBA" id="ARBA00020998"/>
    </source>
</evidence>
<dbReference type="FunFam" id="3.40.190.10:FF:000008">
    <property type="entry name" value="ATP phosphoribosyltransferase"/>
    <property type="match status" value="1"/>
</dbReference>
<comment type="catalytic activity">
    <reaction evidence="1 16">
        <text>1-(5-phospho-beta-D-ribosyl)-ATP + diphosphate = 5-phospho-alpha-D-ribose 1-diphosphate + ATP</text>
        <dbReference type="Rhea" id="RHEA:18473"/>
        <dbReference type="ChEBI" id="CHEBI:30616"/>
        <dbReference type="ChEBI" id="CHEBI:33019"/>
        <dbReference type="ChEBI" id="CHEBI:58017"/>
        <dbReference type="ChEBI" id="CHEBI:73183"/>
        <dbReference type="EC" id="2.4.2.17"/>
    </reaction>
</comment>
<evidence type="ECO:0000256" key="16">
    <source>
        <dbReference type="HAMAP-Rule" id="MF_01018"/>
    </source>
</evidence>
<accession>A0A267MLC0</accession>
<comment type="similarity">
    <text evidence="4 16">Belongs to the ATP phosphoribosyltransferase family. Short subfamily.</text>
</comment>
<dbReference type="CDD" id="cd13595">
    <property type="entry name" value="PBP2_HisGs"/>
    <property type="match status" value="1"/>
</dbReference>
<dbReference type="AlphaFoldDB" id="A0A267MLC0"/>
<dbReference type="EMBL" id="NIBG01000006">
    <property type="protein sequence ID" value="PAB59708.1"/>
    <property type="molecule type" value="Genomic_DNA"/>
</dbReference>
<feature type="domain" description="ATP phosphoribosyltransferase catalytic" evidence="17">
    <location>
        <begin position="53"/>
        <end position="205"/>
    </location>
</feature>
<dbReference type="GO" id="GO:0000105">
    <property type="term" value="P:L-histidine biosynthetic process"/>
    <property type="evidence" value="ECO:0007669"/>
    <property type="project" value="UniProtKB-UniRule"/>
</dbReference>
<evidence type="ECO:0000256" key="13">
    <source>
        <dbReference type="ARBA" id="ARBA00022840"/>
    </source>
</evidence>
<keyword evidence="19" id="KW-1185">Reference proteome</keyword>
<dbReference type="Pfam" id="PF01634">
    <property type="entry name" value="HisG"/>
    <property type="match status" value="1"/>
</dbReference>
<comment type="caution">
    <text evidence="18">The sequence shown here is derived from an EMBL/GenBank/DDBJ whole genome shotgun (WGS) entry which is preliminary data.</text>
</comment>
<dbReference type="OrthoDB" id="9801867at2"/>
<keyword evidence="11 16" id="KW-0808">Transferase</keyword>
<keyword evidence="14 16" id="KW-0368">Histidine biosynthesis</keyword>
<dbReference type="HAMAP" id="MF_01018">
    <property type="entry name" value="HisG_Short"/>
    <property type="match status" value="1"/>
</dbReference>
<comment type="function">
    <text evidence="15 16">Catalyzes the condensation of ATP and 5-phosphoribose 1-diphosphate to form N'-(5'-phosphoribosyl)-ATP (PR-ATP). Has a crucial role in the pathway because the rate of histidine biosynthesis seems to be controlled primarily by regulation of HisG enzymatic activity.</text>
</comment>
<keyword evidence="10 16" id="KW-0328">Glycosyltransferase</keyword>
<dbReference type="PANTHER" id="PTHR21403:SF8">
    <property type="entry name" value="ATP PHOSPHORIBOSYLTRANSFERASE"/>
    <property type="match status" value="1"/>
</dbReference>
<evidence type="ECO:0000256" key="3">
    <source>
        <dbReference type="ARBA" id="ARBA00004667"/>
    </source>
</evidence>
<keyword evidence="9 16" id="KW-0028">Amino-acid biosynthesis</keyword>
<keyword evidence="13 16" id="KW-0067">ATP-binding</keyword>
<dbReference type="NCBIfam" id="TIGR00070">
    <property type="entry name" value="hisG"/>
    <property type="match status" value="1"/>
</dbReference>
<dbReference type="InterPro" id="IPR001348">
    <property type="entry name" value="ATP_PRibTrfase_HisG"/>
</dbReference>
<comment type="domain">
    <text evidence="16">Lacks the C-terminal regulatory region which is replaced by HisZ.</text>
</comment>
<evidence type="ECO:0000256" key="9">
    <source>
        <dbReference type="ARBA" id="ARBA00022605"/>
    </source>
</evidence>
<evidence type="ECO:0000256" key="6">
    <source>
        <dbReference type="ARBA" id="ARBA00011946"/>
    </source>
</evidence>
<evidence type="ECO:0000256" key="10">
    <source>
        <dbReference type="ARBA" id="ARBA00022676"/>
    </source>
</evidence>
<evidence type="ECO:0000313" key="18">
    <source>
        <dbReference type="EMBL" id="PAB59708.1"/>
    </source>
</evidence>
<proteinExistence type="inferred from homology"/>
<comment type="pathway">
    <text evidence="3 16">Amino-acid biosynthesis; L-histidine biosynthesis; L-histidine from 5-phospho-alpha-D-ribose 1-diphosphate: step 1/9.</text>
</comment>
<keyword evidence="12 16" id="KW-0547">Nucleotide-binding</keyword>
<evidence type="ECO:0000256" key="8">
    <source>
        <dbReference type="ARBA" id="ARBA00022490"/>
    </source>
</evidence>
<dbReference type="GO" id="GO:0005737">
    <property type="term" value="C:cytoplasm"/>
    <property type="evidence" value="ECO:0007669"/>
    <property type="project" value="UniProtKB-SubCell"/>
</dbReference>
<dbReference type="InterPro" id="IPR024893">
    <property type="entry name" value="ATP_PRibTrfase_HisG_short"/>
</dbReference>
<comment type="subcellular location">
    <subcellularLocation>
        <location evidence="2 16">Cytoplasm</location>
    </subcellularLocation>
</comment>
<dbReference type="GO" id="GO:0005524">
    <property type="term" value="F:ATP binding"/>
    <property type="evidence" value="ECO:0007669"/>
    <property type="project" value="UniProtKB-KW"/>
</dbReference>
<dbReference type="PANTHER" id="PTHR21403">
    <property type="entry name" value="ATP PHOSPHORIBOSYLTRANSFERASE ATP-PRTASE"/>
    <property type="match status" value="1"/>
</dbReference>
<evidence type="ECO:0000259" key="17">
    <source>
        <dbReference type="Pfam" id="PF01634"/>
    </source>
</evidence>
<evidence type="ECO:0000256" key="1">
    <source>
        <dbReference type="ARBA" id="ARBA00000915"/>
    </source>
</evidence>
<reference evidence="18 19" key="1">
    <citation type="submission" date="2017-06" db="EMBL/GenBank/DDBJ databases">
        <title>Draft genome sequence of anaerobic fermentative bacterium Anaeromicrobium sediminis DY2726D isolated from West Pacific Ocean sediments.</title>
        <authorList>
            <person name="Zeng X."/>
        </authorList>
    </citation>
    <scope>NUCLEOTIDE SEQUENCE [LARGE SCALE GENOMIC DNA]</scope>
    <source>
        <strain evidence="18 19">DY2726D</strain>
    </source>
</reference>
<dbReference type="Gene3D" id="3.40.190.10">
    <property type="entry name" value="Periplasmic binding protein-like II"/>
    <property type="match status" value="2"/>
</dbReference>
<evidence type="ECO:0000313" key="19">
    <source>
        <dbReference type="Proteomes" id="UP000216024"/>
    </source>
</evidence>